<evidence type="ECO:0000256" key="2">
    <source>
        <dbReference type="SAM" id="MobiDB-lite"/>
    </source>
</evidence>
<evidence type="ECO:0000256" key="1">
    <source>
        <dbReference type="ARBA" id="ARBA00010541"/>
    </source>
</evidence>
<organism evidence="5 6">
    <name type="scientific">Chloracidobacterium sp. N</name>
    <dbReference type="NCBI Taxonomy" id="2821540"/>
    <lineage>
        <taxon>Bacteria</taxon>
        <taxon>Pseudomonadati</taxon>
        <taxon>Acidobacteriota</taxon>
        <taxon>Terriglobia</taxon>
        <taxon>Terriglobales</taxon>
        <taxon>Acidobacteriaceae</taxon>
        <taxon>Chloracidobacterium</taxon>
        <taxon>Chloracidobacterium aggregatum</taxon>
    </lineage>
</organism>
<dbReference type="InterPro" id="IPR001478">
    <property type="entry name" value="PDZ"/>
</dbReference>
<feature type="chain" id="PRO_5047388339" evidence="3">
    <location>
        <begin position="42"/>
        <end position="353"/>
    </location>
</feature>
<evidence type="ECO:0000313" key="5">
    <source>
        <dbReference type="EMBL" id="QUV93115.1"/>
    </source>
</evidence>
<keyword evidence="6" id="KW-1185">Reference proteome</keyword>
<feature type="domain" description="PDZ" evidence="4">
    <location>
        <begin position="217"/>
        <end position="305"/>
    </location>
</feature>
<sequence length="353" mass="38316">MSSTLSSFTPVSHSPARLIRRFCQTLLTLALPLSLATAALAADTRPVEDAPAGQGPQTPGASPAEPRTPGIYLGVFPQTLSEQQAADLGVSPAQGVHLMKVIPSSPADKAGLQRGDVIVSINGQPVVNVEHFRDLLRKQTPGQAMTLGIVRNKQLNTVTVVPEKPQVSVMMLPDGPFSITVHPPLDAAQLQEIKEMAEQMRRQGEQLREKLKPQPEFFTFSVSDRGRLGIRTQPLSEQLARYFGAPGGLLITEVRPGSPADKAGLRAGDCILKIGDREVRSSRDLLQELRQVETGDVKLTLIRDRQPLVVTLKPEPCAPQGAYRYDFRVPLNGTITLSPSVQVWWGTLIPGLM</sequence>
<name>A0ABX8AWQ3_9BACT</name>
<dbReference type="EMBL" id="CP072642">
    <property type="protein sequence ID" value="QUV93115.1"/>
    <property type="molecule type" value="Genomic_DNA"/>
</dbReference>
<dbReference type="Pfam" id="PF17820">
    <property type="entry name" value="PDZ_6"/>
    <property type="match status" value="1"/>
</dbReference>
<protein>
    <submittedName>
        <fullName evidence="5">PDZ domain-containing protein</fullName>
    </submittedName>
</protein>
<proteinExistence type="inferred from homology"/>
<dbReference type="RefSeq" id="WP_211421526.1">
    <property type="nucleotide sequence ID" value="NZ_CP072642.1"/>
</dbReference>
<evidence type="ECO:0000313" key="6">
    <source>
        <dbReference type="Proteomes" id="UP000677668"/>
    </source>
</evidence>
<dbReference type="InterPro" id="IPR041489">
    <property type="entry name" value="PDZ_6"/>
</dbReference>
<evidence type="ECO:0000256" key="3">
    <source>
        <dbReference type="SAM" id="SignalP"/>
    </source>
</evidence>
<gene>
    <name evidence="5" type="ORF">J8C05_06930</name>
</gene>
<dbReference type="SUPFAM" id="SSF50156">
    <property type="entry name" value="PDZ domain-like"/>
    <property type="match status" value="2"/>
</dbReference>
<dbReference type="SMART" id="SM00228">
    <property type="entry name" value="PDZ"/>
    <property type="match status" value="2"/>
</dbReference>
<dbReference type="PROSITE" id="PS50106">
    <property type="entry name" value="PDZ"/>
    <property type="match status" value="2"/>
</dbReference>
<dbReference type="PANTHER" id="PTHR22939:SF129">
    <property type="entry name" value="SERINE PROTEASE HTRA2, MITOCHONDRIAL"/>
    <property type="match status" value="1"/>
</dbReference>
<dbReference type="InterPro" id="IPR036034">
    <property type="entry name" value="PDZ_sf"/>
</dbReference>
<dbReference type="Pfam" id="PF13180">
    <property type="entry name" value="PDZ_2"/>
    <property type="match status" value="1"/>
</dbReference>
<keyword evidence="3" id="KW-0732">Signal</keyword>
<dbReference type="Gene3D" id="2.30.42.10">
    <property type="match status" value="2"/>
</dbReference>
<comment type="similarity">
    <text evidence="1">Belongs to the peptidase S1C family.</text>
</comment>
<feature type="domain" description="PDZ" evidence="4">
    <location>
        <begin position="77"/>
        <end position="153"/>
    </location>
</feature>
<dbReference type="PANTHER" id="PTHR22939">
    <property type="entry name" value="SERINE PROTEASE FAMILY S1C HTRA-RELATED"/>
    <property type="match status" value="1"/>
</dbReference>
<dbReference type="Proteomes" id="UP000677668">
    <property type="component" value="Chromosome 1"/>
</dbReference>
<evidence type="ECO:0000259" key="4">
    <source>
        <dbReference type="PROSITE" id="PS50106"/>
    </source>
</evidence>
<accession>A0ABX8AWQ3</accession>
<feature type="signal peptide" evidence="3">
    <location>
        <begin position="1"/>
        <end position="41"/>
    </location>
</feature>
<feature type="region of interest" description="Disordered" evidence="2">
    <location>
        <begin position="46"/>
        <end position="69"/>
    </location>
</feature>
<dbReference type="CDD" id="cd06779">
    <property type="entry name" value="cpPDZ_Deg_HtrA-like"/>
    <property type="match status" value="1"/>
</dbReference>
<reference evidence="5 6" key="1">
    <citation type="submission" date="2021-03" db="EMBL/GenBank/DDBJ databases">
        <title>Genomic and phenotypic characterization of Chloracidobacterium isolates provides evidence for multiple species.</title>
        <authorList>
            <person name="Saini M.K."/>
            <person name="Costas A.M.G."/>
            <person name="Tank M."/>
            <person name="Bryant D.A."/>
        </authorList>
    </citation>
    <scope>NUCLEOTIDE SEQUENCE [LARGE SCALE GENOMIC DNA]</scope>
    <source>
        <strain evidence="5 6">N</strain>
    </source>
</reference>